<dbReference type="EMBL" id="CM026432">
    <property type="protein sequence ID" value="KAG0556740.1"/>
    <property type="molecule type" value="Genomic_DNA"/>
</dbReference>
<name>A0A8T0GCK4_CERPU</name>
<evidence type="ECO:0000313" key="4">
    <source>
        <dbReference type="Proteomes" id="UP000822688"/>
    </source>
</evidence>
<dbReference type="AlphaFoldDB" id="A0A8T0GCK4"/>
<evidence type="ECO:0000313" key="3">
    <source>
        <dbReference type="EMBL" id="KAG0556740.1"/>
    </source>
</evidence>
<dbReference type="EMBL" id="CM026432">
    <property type="protein sequence ID" value="KAG0556739.1"/>
    <property type="molecule type" value="Genomic_DNA"/>
</dbReference>
<evidence type="ECO:0000259" key="2">
    <source>
        <dbReference type="PROSITE" id="PS51352"/>
    </source>
</evidence>
<sequence length="283" mass="30985">MAAVATLCSVPTLRYMPIGGVHRARSRNGSRTSVSVDLDTCWGSCELRRLPASTWRCMSKPEEQEVEPLIPPPDCCSNQKEIEEVMKAAPETVKEDARSAEVFQQIGPTKQINRIIALGSVLVAVGLFASGRLDAGARPGLSQLSANAVPYEEALANGKPTVVEFYADWCEVCREMAKDVYKVEEEYRDRINFVMLNVDNPKWEPELDEFGVEGIPHFAFLDAKGNEEGNIVGRLPPNILRENVLAMSKGDATIPHSSVVGSFSSADSRQAPQLVGPRSHSQT</sequence>
<dbReference type="GO" id="GO:0010190">
    <property type="term" value="P:cytochrome b6f complex assembly"/>
    <property type="evidence" value="ECO:0007669"/>
    <property type="project" value="TreeGrafter"/>
</dbReference>
<dbReference type="PROSITE" id="PS51352">
    <property type="entry name" value="THIOREDOXIN_2"/>
    <property type="match status" value="1"/>
</dbReference>
<gene>
    <name evidence="3" type="ORF">KC19_11G076200</name>
</gene>
<dbReference type="GO" id="GO:0009535">
    <property type="term" value="C:chloroplast thylakoid membrane"/>
    <property type="evidence" value="ECO:0007669"/>
    <property type="project" value="TreeGrafter"/>
</dbReference>
<dbReference type="Proteomes" id="UP000822688">
    <property type="component" value="Chromosome 11"/>
</dbReference>
<dbReference type="InterPro" id="IPR044241">
    <property type="entry name" value="TxlA/HCF164"/>
</dbReference>
<protein>
    <recommendedName>
        <fullName evidence="2">Thioredoxin domain-containing protein</fullName>
    </recommendedName>
</protein>
<accession>A0A8T0GCK4</accession>
<dbReference type="GO" id="GO:0016671">
    <property type="term" value="F:oxidoreductase activity, acting on a sulfur group of donors, disulfide as acceptor"/>
    <property type="evidence" value="ECO:0007669"/>
    <property type="project" value="TreeGrafter"/>
</dbReference>
<reference evidence="3 4" key="1">
    <citation type="submission" date="2020-06" db="EMBL/GenBank/DDBJ databases">
        <title>WGS assembly of Ceratodon purpureus strain R40.</title>
        <authorList>
            <person name="Carey S.B."/>
            <person name="Jenkins J."/>
            <person name="Shu S."/>
            <person name="Lovell J.T."/>
            <person name="Sreedasyam A."/>
            <person name="Maumus F."/>
            <person name="Tiley G.P."/>
            <person name="Fernandez-Pozo N."/>
            <person name="Barry K."/>
            <person name="Chen C."/>
            <person name="Wang M."/>
            <person name="Lipzen A."/>
            <person name="Daum C."/>
            <person name="Saski C.A."/>
            <person name="Payton A.C."/>
            <person name="Mcbreen J.C."/>
            <person name="Conrad R.E."/>
            <person name="Kollar L.M."/>
            <person name="Olsson S."/>
            <person name="Huttunen S."/>
            <person name="Landis J.B."/>
            <person name="Wickett N.J."/>
            <person name="Johnson M.G."/>
            <person name="Rensing S.A."/>
            <person name="Grimwood J."/>
            <person name="Schmutz J."/>
            <person name="Mcdaniel S.F."/>
        </authorList>
    </citation>
    <scope>NUCLEOTIDE SEQUENCE [LARGE SCALE GENOMIC DNA]</scope>
    <source>
        <strain evidence="3 4">R40</strain>
    </source>
</reference>
<dbReference type="Gene3D" id="3.40.30.10">
    <property type="entry name" value="Glutaredoxin"/>
    <property type="match status" value="1"/>
</dbReference>
<keyword evidence="4" id="KW-1185">Reference proteome</keyword>
<dbReference type="Pfam" id="PF00085">
    <property type="entry name" value="Thioredoxin"/>
    <property type="match status" value="1"/>
</dbReference>
<dbReference type="SUPFAM" id="SSF52833">
    <property type="entry name" value="Thioredoxin-like"/>
    <property type="match status" value="1"/>
</dbReference>
<comment type="caution">
    <text evidence="3">The sequence shown here is derived from an EMBL/GenBank/DDBJ whole genome shotgun (WGS) entry which is preliminary data.</text>
</comment>
<evidence type="ECO:0000256" key="1">
    <source>
        <dbReference type="SAM" id="MobiDB-lite"/>
    </source>
</evidence>
<organism evidence="3 4">
    <name type="scientific">Ceratodon purpureus</name>
    <name type="common">Fire moss</name>
    <name type="synonym">Dicranum purpureum</name>
    <dbReference type="NCBI Taxonomy" id="3225"/>
    <lineage>
        <taxon>Eukaryota</taxon>
        <taxon>Viridiplantae</taxon>
        <taxon>Streptophyta</taxon>
        <taxon>Embryophyta</taxon>
        <taxon>Bryophyta</taxon>
        <taxon>Bryophytina</taxon>
        <taxon>Bryopsida</taxon>
        <taxon>Dicranidae</taxon>
        <taxon>Pseudoditrichales</taxon>
        <taxon>Ditrichaceae</taxon>
        <taxon>Ceratodon</taxon>
    </lineage>
</organism>
<dbReference type="PANTHER" id="PTHR47353:SF1">
    <property type="entry name" value="THIOREDOXIN-LIKE PROTEIN HCF164, CHLOROPLASTIC"/>
    <property type="match status" value="1"/>
</dbReference>
<dbReference type="InterPro" id="IPR036249">
    <property type="entry name" value="Thioredoxin-like_sf"/>
</dbReference>
<dbReference type="PANTHER" id="PTHR47353">
    <property type="entry name" value="THIOREDOXIN-LIKE PROTEIN HCF164, CHLOROPLASTIC"/>
    <property type="match status" value="1"/>
</dbReference>
<dbReference type="CDD" id="cd02950">
    <property type="entry name" value="TxlA"/>
    <property type="match status" value="1"/>
</dbReference>
<feature type="region of interest" description="Disordered" evidence="1">
    <location>
        <begin position="260"/>
        <end position="283"/>
    </location>
</feature>
<feature type="domain" description="Thioredoxin" evidence="2">
    <location>
        <begin position="132"/>
        <end position="249"/>
    </location>
</feature>
<dbReference type="EMBL" id="CM026432">
    <property type="protein sequence ID" value="KAG0556738.1"/>
    <property type="molecule type" value="Genomic_DNA"/>
</dbReference>
<dbReference type="InterPro" id="IPR013766">
    <property type="entry name" value="Thioredoxin_domain"/>
</dbReference>
<proteinExistence type="predicted"/>